<proteinExistence type="predicted"/>
<feature type="transmembrane region" description="Helical" evidence="1">
    <location>
        <begin position="40"/>
        <end position="62"/>
    </location>
</feature>
<organism evidence="2 3">
    <name type="scientific">Flavobacterium collinsii</name>
    <dbReference type="NCBI Taxonomy" id="1114861"/>
    <lineage>
        <taxon>Bacteria</taxon>
        <taxon>Pseudomonadati</taxon>
        <taxon>Bacteroidota</taxon>
        <taxon>Flavobacteriia</taxon>
        <taxon>Flavobacteriales</taxon>
        <taxon>Flavobacteriaceae</taxon>
        <taxon>Flavobacterium</taxon>
    </lineage>
</organism>
<keyword evidence="3" id="KW-1185">Reference proteome</keyword>
<keyword evidence="1" id="KW-0472">Membrane</keyword>
<evidence type="ECO:0000256" key="1">
    <source>
        <dbReference type="SAM" id="Phobius"/>
    </source>
</evidence>
<sequence length="98" mass="11871">MEEISNFKGISFTKNIRILNVIIYALLIFFGNIYEHFVLVLLFFYLHLLVILIFIILELRYVVLARKNFIEHIFINWLVFFGFLIILFDIVKIFLPKR</sequence>
<keyword evidence="1" id="KW-1133">Transmembrane helix</keyword>
<evidence type="ECO:0000313" key="3">
    <source>
        <dbReference type="Proteomes" id="UP000474567"/>
    </source>
</evidence>
<feature type="transmembrane region" description="Helical" evidence="1">
    <location>
        <begin position="74"/>
        <end position="95"/>
    </location>
</feature>
<keyword evidence="1" id="KW-0812">Transmembrane</keyword>
<evidence type="ECO:0000313" key="2">
    <source>
        <dbReference type="EMBL" id="CAA9198755.1"/>
    </source>
</evidence>
<dbReference type="Proteomes" id="UP000474567">
    <property type="component" value="Unassembled WGS sequence"/>
</dbReference>
<protein>
    <submittedName>
        <fullName evidence="2">Uncharacterized protein</fullName>
    </submittedName>
</protein>
<gene>
    <name evidence="2" type="ORF">FLACOL7796_02319</name>
</gene>
<dbReference type="EMBL" id="CADCST010000083">
    <property type="protein sequence ID" value="CAA9198755.1"/>
    <property type="molecule type" value="Genomic_DNA"/>
</dbReference>
<name>A0ABN7EJI6_9FLAO</name>
<reference evidence="2 3" key="1">
    <citation type="submission" date="2020-02" db="EMBL/GenBank/DDBJ databases">
        <authorList>
            <person name="Criscuolo A."/>
        </authorList>
    </citation>
    <scope>NUCLEOTIDE SEQUENCE [LARGE SCALE GENOMIC DNA]</scope>
    <source>
        <strain evidence="2">CECT7796</strain>
    </source>
</reference>
<accession>A0ABN7EJI6</accession>
<feature type="transmembrane region" description="Helical" evidence="1">
    <location>
        <begin position="16"/>
        <end position="34"/>
    </location>
</feature>
<comment type="caution">
    <text evidence="2">The sequence shown here is derived from an EMBL/GenBank/DDBJ whole genome shotgun (WGS) entry which is preliminary data.</text>
</comment>